<feature type="coiled-coil region" evidence="1">
    <location>
        <begin position="86"/>
        <end position="141"/>
    </location>
</feature>
<evidence type="ECO:0000259" key="2">
    <source>
        <dbReference type="Pfam" id="PF17749"/>
    </source>
</evidence>
<accession>A0A0L7RH87</accession>
<dbReference type="GO" id="GO:0008017">
    <property type="term" value="F:microtubule binding"/>
    <property type="evidence" value="ECO:0007669"/>
    <property type="project" value="InterPro"/>
</dbReference>
<feature type="domain" description="TRAF3-interacting protein 1 C-terminal" evidence="2">
    <location>
        <begin position="47"/>
        <end position="145"/>
    </location>
</feature>
<gene>
    <name evidence="3" type="ORF">WH47_08520</name>
</gene>
<organism evidence="3 4">
    <name type="scientific">Habropoda laboriosa</name>
    <dbReference type="NCBI Taxonomy" id="597456"/>
    <lineage>
        <taxon>Eukaryota</taxon>
        <taxon>Metazoa</taxon>
        <taxon>Ecdysozoa</taxon>
        <taxon>Arthropoda</taxon>
        <taxon>Hexapoda</taxon>
        <taxon>Insecta</taxon>
        <taxon>Pterygota</taxon>
        <taxon>Neoptera</taxon>
        <taxon>Endopterygota</taxon>
        <taxon>Hymenoptera</taxon>
        <taxon>Apocrita</taxon>
        <taxon>Aculeata</taxon>
        <taxon>Apoidea</taxon>
        <taxon>Anthophila</taxon>
        <taxon>Apidae</taxon>
        <taxon>Habropoda</taxon>
    </lineage>
</organism>
<dbReference type="Proteomes" id="UP000053825">
    <property type="component" value="Unassembled WGS sequence"/>
</dbReference>
<dbReference type="OrthoDB" id="10258914at2759"/>
<reference evidence="3 4" key="1">
    <citation type="submission" date="2015-07" db="EMBL/GenBank/DDBJ databases">
        <title>The genome of Habropoda laboriosa.</title>
        <authorList>
            <person name="Pan H."/>
            <person name="Kapheim K."/>
        </authorList>
    </citation>
    <scope>NUCLEOTIDE SEQUENCE [LARGE SCALE GENOMIC DNA]</scope>
    <source>
        <strain evidence="3">0110345459</strain>
    </source>
</reference>
<dbReference type="GO" id="GO:0036064">
    <property type="term" value="C:ciliary basal body"/>
    <property type="evidence" value="ECO:0007669"/>
    <property type="project" value="TreeGrafter"/>
</dbReference>
<sequence>MGNISVIVENSDLKDDDAEDMVVMETKGGSDSLENSGTYKVDDQLTQEHGHLVAQILETQKELVNNDNVDVMPKKTNIAWDTSLKRDVVAKEIDKLRNTIQTLTRATNPLGKLLDYFQEDIEIMQKELLDWQNQYQQVNEQLKIEKM</sequence>
<dbReference type="EMBL" id="KQ414592">
    <property type="protein sequence ID" value="KOC70174.1"/>
    <property type="molecule type" value="Genomic_DNA"/>
</dbReference>
<dbReference type="GO" id="GO:0030992">
    <property type="term" value="C:intraciliary transport particle B"/>
    <property type="evidence" value="ECO:0007669"/>
    <property type="project" value="TreeGrafter"/>
</dbReference>
<dbReference type="AlphaFoldDB" id="A0A0L7RH87"/>
<keyword evidence="4" id="KW-1185">Reference proteome</keyword>
<dbReference type="InterPro" id="IPR018799">
    <property type="entry name" value="TRAF3IP1"/>
</dbReference>
<evidence type="ECO:0000256" key="1">
    <source>
        <dbReference type="SAM" id="Coils"/>
    </source>
</evidence>
<dbReference type="PANTHER" id="PTHR31363:SF0">
    <property type="entry name" value="TRAF3-INTERACTING PROTEIN 1"/>
    <property type="match status" value="1"/>
</dbReference>
<evidence type="ECO:0000313" key="4">
    <source>
        <dbReference type="Proteomes" id="UP000053825"/>
    </source>
</evidence>
<dbReference type="GO" id="GO:0042073">
    <property type="term" value="P:intraciliary transport"/>
    <property type="evidence" value="ECO:0007669"/>
    <property type="project" value="TreeGrafter"/>
</dbReference>
<name>A0A0L7RH87_9HYME</name>
<dbReference type="InterPro" id="IPR041476">
    <property type="entry name" value="TRAF3IP1_C"/>
</dbReference>
<proteinExistence type="predicted"/>
<dbReference type="STRING" id="597456.A0A0L7RH87"/>
<dbReference type="GO" id="GO:0005930">
    <property type="term" value="C:axoneme"/>
    <property type="evidence" value="ECO:0007669"/>
    <property type="project" value="TreeGrafter"/>
</dbReference>
<protein>
    <submittedName>
        <fullName evidence="3">TRAF3-interacting protein 1</fullName>
    </submittedName>
</protein>
<dbReference type="PANTHER" id="PTHR31363">
    <property type="entry name" value="TRAF3-INTERACTING PROTEIN 1"/>
    <property type="match status" value="1"/>
</dbReference>
<evidence type="ECO:0000313" key="3">
    <source>
        <dbReference type="EMBL" id="KOC70174.1"/>
    </source>
</evidence>
<dbReference type="Pfam" id="PF17749">
    <property type="entry name" value="MIP-T3_C"/>
    <property type="match status" value="1"/>
</dbReference>
<keyword evidence="1" id="KW-0175">Coiled coil</keyword>
<dbReference type="GO" id="GO:0060271">
    <property type="term" value="P:cilium assembly"/>
    <property type="evidence" value="ECO:0007669"/>
    <property type="project" value="TreeGrafter"/>
</dbReference>
<dbReference type="GO" id="GO:0070507">
    <property type="term" value="P:regulation of microtubule cytoskeleton organization"/>
    <property type="evidence" value="ECO:0007669"/>
    <property type="project" value="TreeGrafter"/>
</dbReference>